<keyword evidence="1" id="KW-1185">Reference proteome</keyword>
<evidence type="ECO:0000313" key="1">
    <source>
        <dbReference type="Proteomes" id="UP000095280"/>
    </source>
</evidence>
<dbReference type="AlphaFoldDB" id="A0A1I8IL29"/>
<dbReference type="Proteomes" id="UP000095280">
    <property type="component" value="Unplaced"/>
</dbReference>
<dbReference type="WBParaSite" id="maker-uti_cns_0013613-snap-gene-0.3-mRNA-1">
    <property type="protein sequence ID" value="maker-uti_cns_0013613-snap-gene-0.3-mRNA-1"/>
    <property type="gene ID" value="maker-uti_cns_0013613-snap-gene-0.3"/>
</dbReference>
<reference evidence="2" key="1">
    <citation type="submission" date="2016-11" db="UniProtKB">
        <authorList>
            <consortium name="WormBaseParasite"/>
        </authorList>
    </citation>
    <scope>IDENTIFICATION</scope>
</reference>
<proteinExistence type="predicted"/>
<sequence length="957" mass="102609">TCLSRLPLKSFASLEALWSSRVLKTAAYLLEVGSGIEKLPNLRAAILQGALKLIHRGLAAFGISDIPADNFYLTDIVCCLCQDLVHHIKLRNLRTSLLAEMSELLAAVALSLASFAPDNPGGRCLDAGTACVLREACLNALLRARRSCMPPGVAGQLVDRLRCCLARLWCCAPACLSDGRGDPALALRHLLTRDPAPFRPGPAMRLLATVLAAEFRAAAAAAAAAAAETDSAQSSNSSAVTSSTASAASVSTSVASAATAAAATGATQLEFPPVARRSGFLRQCLSEVLEFRSELCRHAGRLDEIFVETFRFFSIVWNAWVVACFEVEQLPLPRPMLSSSQTSSSSGHSTAEPASLAAYFSRDLLTAVMNGLQCAACALAAWEPPPTPASSAARATASTAESVTADAASAELLDSLVHDLGHGVFAFLYIACQRSLDGLVAHHQLHHLLSLMTAPFVFSSQSAQPANIRDMVRMRNEEATVRGLARVFEINGASGAAAADDAVRCPRSARRIFYTSLVDCVVHLPGNFCPLWRTSVLDAVLLGPEAGRERRLRLPRPARQPMTWSCCATVWQFGCRMRPSGWAGRTPGPALLSRDSTRHHLVSMPALICVESGTAELRYSFLRQLKSSSADAALAASLAQCQELLMPTTVRFRAPPPVRIGGLACLRALASHSASPPLPDAKRLTDLVECLLGLLGEDDSFQTQLEASAVAHRGSEQWEPVLTNALDTLENMAIVGLFHSEGLIFACYQLGLGSVKNLWSRKLAGAGGALLTGARSWPVARRAGRRCSQGLDTLAIPESWQTDAAGEDLPQHLVTTKAEQRDELEAELLNERIEVPSTPETTASSLSLHLRDVSANEAQHLQQYHRERASGLLPRIQLVVHRSAIGAGQNSAGRLDLLKSAAGELPVRVLVRVPEECKLSIDSPDLGTFGRVLDLEHSVQIHLQTRQSRFEISYAHP</sequence>
<name>A0A1I8IL29_9PLAT</name>
<accession>A0A1I8IL29</accession>
<organism evidence="1 2">
    <name type="scientific">Macrostomum lignano</name>
    <dbReference type="NCBI Taxonomy" id="282301"/>
    <lineage>
        <taxon>Eukaryota</taxon>
        <taxon>Metazoa</taxon>
        <taxon>Spiralia</taxon>
        <taxon>Lophotrochozoa</taxon>
        <taxon>Platyhelminthes</taxon>
        <taxon>Rhabditophora</taxon>
        <taxon>Macrostomorpha</taxon>
        <taxon>Macrostomida</taxon>
        <taxon>Macrostomidae</taxon>
        <taxon>Macrostomum</taxon>
    </lineage>
</organism>
<protein>
    <submittedName>
        <fullName evidence="2">DUF2428 domain-containing protein</fullName>
    </submittedName>
</protein>
<evidence type="ECO:0000313" key="2">
    <source>
        <dbReference type="WBParaSite" id="maker-uti_cns_0013613-snap-gene-0.3-mRNA-1"/>
    </source>
</evidence>